<proteinExistence type="predicted"/>
<reference evidence="1 2" key="1">
    <citation type="submission" date="2024-02" db="EMBL/GenBank/DDBJ databases">
        <title>First report Erwinia aphidicola in onion in Chile.</title>
        <authorList>
            <person name="Valenzuela M."/>
            <person name="Pena M."/>
            <person name="Dutta B."/>
        </authorList>
    </citation>
    <scope>NUCLEOTIDE SEQUENCE [LARGE SCALE GENOMIC DNA]</scope>
    <source>
        <strain evidence="1 2">QCJ3A</strain>
    </source>
</reference>
<evidence type="ECO:0000313" key="1">
    <source>
        <dbReference type="EMBL" id="MEI2684658.1"/>
    </source>
</evidence>
<gene>
    <name evidence="1" type="ORF">V8N49_23895</name>
</gene>
<comment type="caution">
    <text evidence="1">The sequence shown here is derived from an EMBL/GenBank/DDBJ whole genome shotgun (WGS) entry which is preliminary data.</text>
</comment>
<evidence type="ECO:0008006" key="3">
    <source>
        <dbReference type="Google" id="ProtNLM"/>
    </source>
</evidence>
<organism evidence="1 2">
    <name type="scientific">Erwinia aphidicola</name>
    <dbReference type="NCBI Taxonomy" id="68334"/>
    <lineage>
        <taxon>Bacteria</taxon>
        <taxon>Pseudomonadati</taxon>
        <taxon>Pseudomonadota</taxon>
        <taxon>Gammaproteobacteria</taxon>
        <taxon>Enterobacterales</taxon>
        <taxon>Erwiniaceae</taxon>
        <taxon>Erwinia</taxon>
    </lineage>
</organism>
<dbReference type="Proteomes" id="UP001306592">
    <property type="component" value="Unassembled WGS sequence"/>
</dbReference>
<sequence>MPVLKRVSKDRLVDINDTLVKASVNIDDGCDYTQRIIWGMNNKRFMRNGEVSPKPEAPQVAPVKIEAKKKSRKRGYKVVQKAIGAV</sequence>
<name>A0ABU8DMD7_ERWAP</name>
<evidence type="ECO:0000313" key="2">
    <source>
        <dbReference type="Proteomes" id="UP001306592"/>
    </source>
</evidence>
<dbReference type="EMBL" id="JBANEI010000038">
    <property type="protein sequence ID" value="MEI2684658.1"/>
    <property type="molecule type" value="Genomic_DNA"/>
</dbReference>
<keyword evidence="2" id="KW-1185">Reference proteome</keyword>
<protein>
    <recommendedName>
        <fullName evidence="3">Phage terminase small subunit</fullName>
    </recommendedName>
</protein>
<accession>A0ABU8DMD7</accession>
<dbReference type="RefSeq" id="WP_336204509.1">
    <property type="nucleotide sequence ID" value="NZ_JBANEI010000038.1"/>
</dbReference>